<feature type="transmembrane region" description="Helical" evidence="7">
    <location>
        <begin position="72"/>
        <end position="95"/>
    </location>
</feature>
<dbReference type="STRING" id="1387353.BSF38_01205"/>
<dbReference type="HAMAP" id="MF_01456">
    <property type="entry name" value="NDH1_NuoK"/>
    <property type="match status" value="1"/>
</dbReference>
<dbReference type="Pfam" id="PF00420">
    <property type="entry name" value="Oxidored_q2"/>
    <property type="match status" value="1"/>
</dbReference>
<keyword evidence="7" id="KW-1003">Cell membrane</keyword>
<dbReference type="InterPro" id="IPR039428">
    <property type="entry name" value="NUOK/Mnh_C1-like"/>
</dbReference>
<dbReference type="GO" id="GO:0005886">
    <property type="term" value="C:plasma membrane"/>
    <property type="evidence" value="ECO:0007669"/>
    <property type="project" value="UniProtKB-SubCell"/>
</dbReference>
<dbReference type="Gene3D" id="1.10.287.3510">
    <property type="match status" value="1"/>
</dbReference>
<evidence type="ECO:0000256" key="1">
    <source>
        <dbReference type="ARBA" id="ARBA00004141"/>
    </source>
</evidence>
<dbReference type="KEGG" id="pbor:BSF38_01205"/>
<dbReference type="Proteomes" id="UP000186309">
    <property type="component" value="Chromosome"/>
</dbReference>
<evidence type="ECO:0000313" key="8">
    <source>
        <dbReference type="EMBL" id="APW59751.1"/>
    </source>
</evidence>
<evidence type="ECO:0000256" key="2">
    <source>
        <dbReference type="ARBA" id="ARBA00010519"/>
    </source>
</evidence>
<dbReference type="NCBIfam" id="NF004320">
    <property type="entry name" value="PRK05715.1-2"/>
    <property type="match status" value="1"/>
</dbReference>
<accession>A0A1U7CLF0</accession>
<keyword evidence="7" id="KW-1278">Translocase</keyword>
<evidence type="ECO:0000256" key="6">
    <source>
        <dbReference type="ARBA" id="ARBA00023136"/>
    </source>
</evidence>
<comment type="subcellular location">
    <subcellularLocation>
        <location evidence="7">Cell membrane</location>
        <topology evidence="7">Multi-pass membrane protein</topology>
    </subcellularLocation>
    <subcellularLocation>
        <location evidence="1">Membrane</location>
        <topology evidence="1">Multi-pass membrane protein</topology>
    </subcellularLocation>
</comment>
<dbReference type="EMBL" id="CP019082">
    <property type="protein sequence ID" value="APW59751.1"/>
    <property type="molecule type" value="Genomic_DNA"/>
</dbReference>
<dbReference type="GO" id="GO:0050136">
    <property type="term" value="F:NADH dehydrogenase (quinone) (non-electrogenic) activity"/>
    <property type="evidence" value="ECO:0007669"/>
    <property type="project" value="UniProtKB-UniRule"/>
</dbReference>
<comment type="catalytic activity">
    <reaction evidence="7">
        <text>a quinone + NADH + 5 H(+)(in) = a quinol + NAD(+) + 4 H(+)(out)</text>
        <dbReference type="Rhea" id="RHEA:57888"/>
        <dbReference type="ChEBI" id="CHEBI:15378"/>
        <dbReference type="ChEBI" id="CHEBI:24646"/>
        <dbReference type="ChEBI" id="CHEBI:57540"/>
        <dbReference type="ChEBI" id="CHEBI:57945"/>
        <dbReference type="ChEBI" id="CHEBI:132124"/>
    </reaction>
</comment>
<feature type="transmembrane region" description="Helical" evidence="7">
    <location>
        <begin position="41"/>
        <end position="60"/>
    </location>
</feature>
<evidence type="ECO:0000256" key="5">
    <source>
        <dbReference type="ARBA" id="ARBA00022989"/>
    </source>
</evidence>
<evidence type="ECO:0000313" key="9">
    <source>
        <dbReference type="Proteomes" id="UP000186309"/>
    </source>
</evidence>
<dbReference type="InterPro" id="IPR001133">
    <property type="entry name" value="NADH_UbQ_OxRdtase_chain4L/K"/>
</dbReference>
<feature type="transmembrane region" description="Helical" evidence="7">
    <location>
        <begin position="15"/>
        <end position="34"/>
    </location>
</feature>
<gene>
    <name evidence="8" type="primary">nuoK_1</name>
    <name evidence="7" type="synonym">nuoK</name>
    <name evidence="8" type="ORF">BSF38_01205</name>
</gene>
<dbReference type="GO" id="GO:0048038">
    <property type="term" value="F:quinone binding"/>
    <property type="evidence" value="ECO:0007669"/>
    <property type="project" value="UniProtKB-KW"/>
</dbReference>
<evidence type="ECO:0000256" key="4">
    <source>
        <dbReference type="ARBA" id="ARBA00022692"/>
    </source>
</evidence>
<keyword evidence="7" id="KW-0830">Ubiquinone</keyword>
<dbReference type="OrthoDB" id="9811124at2"/>
<comment type="function">
    <text evidence="7">NDH-1 shuttles electrons from NADH, via FMN and iron-sulfur (Fe-S) centers, to quinones in the respiratory chain. The immediate electron acceptor for the enzyme in this species is believed to be ubiquinone. Couples the redox reaction to proton translocation (for every two electrons transferred, four hydrogen ions are translocated across the cytoplasmic membrane), and thus conserves the redox energy in a proton gradient.</text>
</comment>
<keyword evidence="3 7" id="KW-0813">Transport</keyword>
<keyword evidence="7" id="KW-0874">Quinone</keyword>
<dbReference type="PANTHER" id="PTHR11434">
    <property type="entry name" value="NADH-UBIQUINONE OXIDOREDUCTASE SUBUNIT ND4L"/>
    <property type="match status" value="1"/>
</dbReference>
<keyword evidence="9" id="KW-1185">Reference proteome</keyword>
<keyword evidence="7" id="KW-0520">NAD</keyword>
<dbReference type="AlphaFoldDB" id="A0A1U7CLF0"/>
<evidence type="ECO:0000256" key="7">
    <source>
        <dbReference type="HAMAP-Rule" id="MF_01456"/>
    </source>
</evidence>
<protein>
    <recommendedName>
        <fullName evidence="7">NADH-quinone oxidoreductase subunit K</fullName>
        <ecNumber evidence="7">7.1.1.-</ecNumber>
    </recommendedName>
    <alternativeName>
        <fullName evidence="7">NADH dehydrogenase I subunit K</fullName>
    </alternativeName>
    <alternativeName>
        <fullName evidence="7">NDH-1 subunit K</fullName>
    </alternativeName>
</protein>
<sequence>MPDLPAPDLFTIDLLRNYLLVGAALFALGMLGFLSRRNLIVMFLSAEMMLQGTALSLVGFGRYHGNWTGQVFTIVILTVAACEASIAMALVVVLYNRRSSLDVTLWQDIREATVGVATIDEAAEAEPIEVVPGIESYPQLTPAGVEPAHPVQSWTERRR</sequence>
<comment type="similarity">
    <text evidence="2 7">Belongs to the complex I subunit 4L family.</text>
</comment>
<keyword evidence="6 7" id="KW-0472">Membrane</keyword>
<comment type="subunit">
    <text evidence="7">NDH-1 is composed of 14 different subunits. Subunits NuoA, H, J, K, L, M, N constitute the membrane sector of the complex.</text>
</comment>
<dbReference type="GO" id="GO:0042773">
    <property type="term" value="P:ATP synthesis coupled electron transport"/>
    <property type="evidence" value="ECO:0007669"/>
    <property type="project" value="InterPro"/>
</dbReference>
<reference evidence="9" key="1">
    <citation type="submission" date="2016-12" db="EMBL/GenBank/DDBJ databases">
        <title>Comparative genomics of four Isosphaeraceae planctomycetes: a common pool of plasmids and glycoside hydrolase genes.</title>
        <authorList>
            <person name="Ivanova A."/>
        </authorList>
    </citation>
    <scope>NUCLEOTIDE SEQUENCE [LARGE SCALE GENOMIC DNA]</scope>
    <source>
        <strain evidence="9">PX4</strain>
    </source>
</reference>
<dbReference type="EC" id="7.1.1.-" evidence="7"/>
<keyword evidence="8" id="KW-0560">Oxidoreductase</keyword>
<proteinExistence type="inferred from homology"/>
<keyword evidence="5 7" id="KW-1133">Transmembrane helix</keyword>
<dbReference type="GO" id="GO:0030964">
    <property type="term" value="C:NADH dehydrogenase complex"/>
    <property type="evidence" value="ECO:0007669"/>
    <property type="project" value="TreeGrafter"/>
</dbReference>
<organism evidence="8 9">
    <name type="scientific">Paludisphaera borealis</name>
    <dbReference type="NCBI Taxonomy" id="1387353"/>
    <lineage>
        <taxon>Bacteria</taxon>
        <taxon>Pseudomonadati</taxon>
        <taxon>Planctomycetota</taxon>
        <taxon>Planctomycetia</taxon>
        <taxon>Isosphaerales</taxon>
        <taxon>Isosphaeraceae</taxon>
        <taxon>Paludisphaera</taxon>
    </lineage>
</organism>
<evidence type="ECO:0000256" key="3">
    <source>
        <dbReference type="ARBA" id="ARBA00022448"/>
    </source>
</evidence>
<name>A0A1U7CLF0_9BACT</name>
<dbReference type="RefSeq" id="WP_076343914.1">
    <property type="nucleotide sequence ID" value="NZ_CP019082.1"/>
</dbReference>
<dbReference type="PANTHER" id="PTHR11434:SF16">
    <property type="entry name" value="NADH-UBIQUINONE OXIDOREDUCTASE CHAIN 4L"/>
    <property type="match status" value="1"/>
</dbReference>
<keyword evidence="4 7" id="KW-0812">Transmembrane</keyword>